<name>A0A9N9MXY0_9CUCU</name>
<comment type="subcellular location">
    <subcellularLocation>
        <location evidence="1">Nucleus</location>
    </subcellularLocation>
</comment>
<dbReference type="InterPro" id="IPR026054">
    <property type="entry name" value="Nucleoporin"/>
</dbReference>
<evidence type="ECO:0000313" key="7">
    <source>
        <dbReference type="Proteomes" id="UP001152799"/>
    </source>
</evidence>
<dbReference type="GO" id="GO:0006405">
    <property type="term" value="P:RNA export from nucleus"/>
    <property type="evidence" value="ECO:0007669"/>
    <property type="project" value="TreeGrafter"/>
</dbReference>
<feature type="domain" description="Nucleoporin Nup159/Nup146 N-terminal" evidence="5">
    <location>
        <begin position="49"/>
        <end position="374"/>
    </location>
</feature>
<keyword evidence="2" id="KW-0813">Transport</keyword>
<dbReference type="PANTHER" id="PTHR23193:SF46">
    <property type="entry name" value="NUCLEAR PORE COMPLEX PROTEIN NUP214"/>
    <property type="match status" value="1"/>
</dbReference>
<dbReference type="Pfam" id="PF13634">
    <property type="entry name" value="Nucleoporin_FG"/>
    <property type="match status" value="6"/>
</dbReference>
<dbReference type="GO" id="GO:0008139">
    <property type="term" value="F:nuclear localization sequence binding"/>
    <property type="evidence" value="ECO:0007669"/>
    <property type="project" value="TreeGrafter"/>
</dbReference>
<dbReference type="GO" id="GO:0005643">
    <property type="term" value="C:nuclear pore"/>
    <property type="evidence" value="ECO:0007669"/>
    <property type="project" value="TreeGrafter"/>
</dbReference>
<dbReference type="InterPro" id="IPR025574">
    <property type="entry name" value="Nucleoporin_FG_rpt"/>
</dbReference>
<dbReference type="SUPFAM" id="SSF117289">
    <property type="entry name" value="Nucleoporin domain"/>
    <property type="match status" value="1"/>
</dbReference>
<evidence type="ECO:0000256" key="2">
    <source>
        <dbReference type="ARBA" id="ARBA00022448"/>
    </source>
</evidence>
<dbReference type="Proteomes" id="UP001152799">
    <property type="component" value="Chromosome 5"/>
</dbReference>
<sequence length="1599" mass="168597">MLKSCGPPEDVLDLQFKLQCRLKIFENKEVSQFTNAYSLVTCASRYGLLFVGTNSHNFQVIQTQTLQHYGPKEKDDYPKRDVQIPSAPKHLSVNCDSTILAVVVERSQCPTVIFYDVLSFLQQNIKIIKEIRLSATPNVFIQEINWNPALPAIFTTCKSDGSLGVYELKGESVEINELPTAAAATCFCWSPKGKQIAVGSRDGKITQYKPDLKAVKVIAEPKLEGGCSLIALQWVSNYQFVGSYHRAQDGTSFIIVVDAPKTGETTFTNYEDICYSGSARLAQFYMILQQNWNFLMVASANSTEVGVLSNTGEAWTQWIMPGSARAELPLSSEKEETLPIGMTFDISSTTPLPWEESTIPPCPLLCVLSHQGVLHCFNVVYLKPGIPSVCTPPDNIKDTSGLSCFVAKNSQSQTGEIKIGTSQPQIASNDTKFVMAPNLRQISQLHAANTPTKNVTFNFSASSQSTPLAPLKTNTNVASKSLFAGQTTLTPIKPKNQSLFSEQSSITPANQSTIFSALNPTSGPQINTAPVKPIVISAAPVKPIQAAGPRNNLPIKQENQEETDAMMQQMIKDEWMYLEAELKILLKMGGSLKLNIGSDDEKIAMVQQLESLDEFVKEAVEISVGQSNEIHCLKQNLLQSWAWYEEAISHYNASKNEAVALLIKCQPLDTLSEKRLREIKQLDFYIKSQISQAHKTLDEQWDSFQDYAKKTHKVKMPTMETIFLTMVKQNAILQKQILLLKQISFRLTKTSSNDIGNLTAGFEDLTLNPQQIRQLQYDKVKSYSKNLSQGKSKQLKDLLNKREITKVTAVKPQISSFAINQSPSSRVRQSISMLGANVSPAAKASIAKSLSFAQSPTPKTPENIEKSTPSFSSLLKTGPVISSSQGSAFTPIGASSTSNKITTPSFSFAATTSSKNQAPSSTFSSIFKPSSQTATFSFGSTSTPKPASSTSALFGNQANNASFSFSTLSTTTSTGNVEVSKTTTKPPSGVASIFANIQSVIDNATTTTTTTQTTSPTKPLFGSFSSSDSGHLFGSVSKPTASNTTTFSFKATPADKPQLTNVDQNKTSPIIKSEPSKIITVSLFDSKSASDQTNTESGSQSLFGNNTGPIFGNLSATGSSSLFSSSPAATTTTASNSLQSSVIGSSGSIFGNKASSTSTSGPATPTSVFGSTKTTLETSTTTTTTPTAIVAPVTASTSVFGTSTSVLGTTTTTSTIFGTPTTSASSTFEAPAIFGAPTTSTSTSVFGKPTTSTTTSVFGTPTTSTSVFGTPTTTTSTPVFGTPTTSTSTSVFGTPTTTTSTLVFGTPTTTSTSVFGTPTISTSTSVFGASTTSTSTSVFGTPTTTTSSSVFGTPAASTAPSAFGAPTSSIFGATTTTFGTPSTSSNIFGAPPSAGSNIFSSSTAVFGATPSGNIFASPPISSASAFGAPATNIFSPTTTTSIFGGASTTASPFGSQTGPMFGVTATTTAAGGVFGQPPAFGSQSVFGGAPAAAGSSVFGQAAAAPAVPAASGNIFGSTSSTNVFGSDSSIGPRKNIKPLPCFEKQPSTEQYLIAQLIGILSENCHISNKFTVLHKDATEENIENAEANFNANACDYCEL</sequence>
<evidence type="ECO:0000256" key="3">
    <source>
        <dbReference type="ARBA" id="ARBA00023242"/>
    </source>
</evidence>
<accession>A0A9N9MXY0</accession>
<dbReference type="OrthoDB" id="248320at2759"/>
<dbReference type="Pfam" id="PF16755">
    <property type="entry name" value="Beta-prop_NUP159_NUP214"/>
    <property type="match status" value="1"/>
</dbReference>
<dbReference type="EMBL" id="OU892281">
    <property type="protein sequence ID" value="CAG9769695.1"/>
    <property type="molecule type" value="Genomic_DNA"/>
</dbReference>
<gene>
    <name evidence="6" type="ORF">CEUTPL_LOCUS10197</name>
</gene>
<dbReference type="PANTHER" id="PTHR23193">
    <property type="entry name" value="NUCLEAR PORE COMPLEX PROTEIN NUP"/>
    <property type="match status" value="1"/>
</dbReference>
<reference evidence="6" key="1">
    <citation type="submission" date="2022-01" db="EMBL/GenBank/DDBJ databases">
        <authorList>
            <person name="King R."/>
        </authorList>
    </citation>
    <scope>NUCLEOTIDE SEQUENCE</scope>
</reference>
<organism evidence="6 7">
    <name type="scientific">Ceutorhynchus assimilis</name>
    <name type="common">cabbage seed weevil</name>
    <dbReference type="NCBI Taxonomy" id="467358"/>
    <lineage>
        <taxon>Eukaryota</taxon>
        <taxon>Metazoa</taxon>
        <taxon>Ecdysozoa</taxon>
        <taxon>Arthropoda</taxon>
        <taxon>Hexapoda</taxon>
        <taxon>Insecta</taxon>
        <taxon>Pterygota</taxon>
        <taxon>Neoptera</taxon>
        <taxon>Endopterygota</taxon>
        <taxon>Coleoptera</taxon>
        <taxon>Polyphaga</taxon>
        <taxon>Cucujiformia</taxon>
        <taxon>Curculionidae</taxon>
        <taxon>Ceutorhynchinae</taxon>
        <taxon>Ceutorhynchus</taxon>
    </lineage>
</organism>
<dbReference type="InterPro" id="IPR015943">
    <property type="entry name" value="WD40/YVTN_repeat-like_dom_sf"/>
</dbReference>
<dbReference type="GO" id="GO:0006606">
    <property type="term" value="P:protein import into nucleus"/>
    <property type="evidence" value="ECO:0007669"/>
    <property type="project" value="TreeGrafter"/>
</dbReference>
<evidence type="ECO:0000259" key="5">
    <source>
        <dbReference type="Pfam" id="PF16755"/>
    </source>
</evidence>
<keyword evidence="3" id="KW-0539">Nucleus</keyword>
<evidence type="ECO:0000256" key="4">
    <source>
        <dbReference type="SAM" id="MobiDB-lite"/>
    </source>
</evidence>
<feature type="region of interest" description="Disordered" evidence="4">
    <location>
        <begin position="1153"/>
        <end position="1183"/>
    </location>
</feature>
<proteinExistence type="predicted"/>
<dbReference type="Gene3D" id="2.130.10.10">
    <property type="entry name" value="YVTN repeat-like/Quinoprotein amine dehydrogenase"/>
    <property type="match status" value="1"/>
</dbReference>
<dbReference type="InterPro" id="IPR039462">
    <property type="entry name" value="Nup159/Nup146_N"/>
</dbReference>
<evidence type="ECO:0000313" key="6">
    <source>
        <dbReference type="EMBL" id="CAG9769695.1"/>
    </source>
</evidence>
<protein>
    <recommendedName>
        <fullName evidence="5">Nucleoporin Nup159/Nup146 N-terminal domain-containing protein</fullName>
    </recommendedName>
</protein>
<keyword evidence="7" id="KW-1185">Reference proteome</keyword>
<dbReference type="GO" id="GO:0017056">
    <property type="term" value="F:structural constituent of nuclear pore"/>
    <property type="evidence" value="ECO:0007669"/>
    <property type="project" value="TreeGrafter"/>
</dbReference>
<evidence type="ECO:0000256" key="1">
    <source>
        <dbReference type="ARBA" id="ARBA00004123"/>
    </source>
</evidence>